<gene>
    <name evidence="3" type="ORF">NAEGRDRAFT_52983</name>
</gene>
<dbReference type="GeneID" id="8858036"/>
<evidence type="ECO:0000313" key="4">
    <source>
        <dbReference type="Proteomes" id="UP000006671"/>
    </source>
</evidence>
<proteinExistence type="predicted"/>
<feature type="region of interest" description="Disordered" evidence="2">
    <location>
        <begin position="797"/>
        <end position="821"/>
    </location>
</feature>
<feature type="coiled-coil region" evidence="1">
    <location>
        <begin position="538"/>
        <end position="586"/>
    </location>
</feature>
<feature type="compositionally biased region" description="Basic and acidic residues" evidence="2">
    <location>
        <begin position="802"/>
        <end position="812"/>
    </location>
</feature>
<feature type="region of interest" description="Disordered" evidence="2">
    <location>
        <begin position="686"/>
        <end position="714"/>
    </location>
</feature>
<sequence length="1061" mass="122465">MSLEASLLSKKITLSPRVNSDEKDFFSEDYGEEFEKPIIMQEEILLDGNNSNFFDFKPNQEEDQVLIPKYKKNRNAIPGKSIELQGVDNSKLVRGKDTIEKIKRKHNIAKNTSPLRPRVTSQTPDPIPQQNSIVHVPLSEFSATRLEVHLPQSLNQKTKPVKHLINNQEEMISIEVVKDVYASYMSESNYENDDEYVINITKDDSSTVSSGSEVGGDNFEIIKSKVSIQPDYSTVKMETKQIMEEEIKTMKNMKKKVPSIATQQLDFFKRKSRDLFTDNFKDSSFKKKNYSQVKSKVNSMLYTSDEENEDIDIERRDDSQLSIKLPFLDKKKKKRKTKTDLTPEKVPKPELTTTFSVQSFSEFEEVDFFDGNEDMGIVDDVIKAASARGCSNLPKTKIPKKYHIIETTPIATRDELDKNSQYNIEKKLWETTLFPSNKPTSRIEVVQLARTFEQMLSELKEKKKDEASEVNEEITILDVIASEISRQISGQCAERGILLDKLVSRFKRLTSKSTKISKEAASKLEDIQAREKQVNSMVDFYTDLAKSKEDQLAKKEEEIIELLDQIERLKSQLRQTKKGIHAMTSEYFQERIRQEMVSKSLQVTPRENPNYIMEPIKIPTPRIIEEELKESLSHSNIEKKKIQTEERSVNTPTIEGISLDSIKEIERFNSLFVKTQVEEDEVDIFQRHKPKPKPEPKPPQEVLKAKTKEKETQTAPVIMKKPEAEKPVHSPRTVYETKYKQGSIRDKAVQVITAIKPPTPPPPPVVVVQPKPVQILPPQPPPVVVASVSTQTFLAGEVIKPSTERQKSESERNPSPTTIRSVSPVISQMRSSLDKNEVIKKRIDSNVNSQPESRNSKRDSIDFLKYKMKLVKPEDIYSLFKEILSSDKSVRKQTLRWMNKMILDIFLELSASDFLFHNNELVLIRKFVYDFFLLKFGLPTIALNKMLKTYFKKLYIVRDRIAGPNEFITKNEKISKSNLLEVYHQTTTIFHELIEKRVKEEERFRVLQSHNNLWSTLERQNLEDGMNSYRMFVIDALSNMHDETFKVFAIMIQKLVPVVGK</sequence>
<dbReference type="InParanoid" id="D2VXA0"/>
<dbReference type="Proteomes" id="UP000006671">
    <property type="component" value="Unassembled WGS sequence"/>
</dbReference>
<dbReference type="OMA" id="HECTEIT"/>
<accession>D2VXA0</accession>
<name>D2VXA0_NAEGR</name>
<evidence type="ECO:0000313" key="3">
    <source>
        <dbReference type="EMBL" id="EFC38590.1"/>
    </source>
</evidence>
<organism evidence="4">
    <name type="scientific">Naegleria gruberi</name>
    <name type="common">Amoeba</name>
    <dbReference type="NCBI Taxonomy" id="5762"/>
    <lineage>
        <taxon>Eukaryota</taxon>
        <taxon>Discoba</taxon>
        <taxon>Heterolobosea</taxon>
        <taxon>Tetramitia</taxon>
        <taxon>Eutetramitia</taxon>
        <taxon>Vahlkampfiidae</taxon>
        <taxon>Naegleria</taxon>
    </lineage>
</organism>
<dbReference type="PANTHER" id="PTHR23052:SF1">
    <property type="entry name" value="AXONEMAL DYNEIN LIGHT CHAIN DOMAIN-CONTAINING PROTEIN 1"/>
    <property type="match status" value="1"/>
</dbReference>
<dbReference type="KEGG" id="ngr:NAEGRDRAFT_52983"/>
<keyword evidence="4" id="KW-1185">Reference proteome</keyword>
<protein>
    <submittedName>
        <fullName evidence="3">Predicted protein</fullName>
    </submittedName>
</protein>
<evidence type="ECO:0000256" key="1">
    <source>
        <dbReference type="SAM" id="Coils"/>
    </source>
</evidence>
<dbReference type="EMBL" id="GG738906">
    <property type="protein sequence ID" value="EFC38590.1"/>
    <property type="molecule type" value="Genomic_DNA"/>
</dbReference>
<dbReference type="PANTHER" id="PTHR23052">
    <property type="entry name" value="AXONEMAL DYNEIN LIGHT CHAIN DOMAIN-CONTAINING PROTEIN 1"/>
    <property type="match status" value="1"/>
</dbReference>
<dbReference type="RefSeq" id="XP_002671334.1">
    <property type="nucleotide sequence ID" value="XM_002671288.1"/>
</dbReference>
<feature type="compositionally biased region" description="Basic and acidic residues" evidence="2">
    <location>
        <begin position="692"/>
        <end position="712"/>
    </location>
</feature>
<dbReference type="InterPro" id="IPR052845">
    <property type="entry name" value="Axonemal_dynein_LC_domain"/>
</dbReference>
<keyword evidence="1" id="KW-0175">Coiled coil</keyword>
<dbReference type="VEuPathDB" id="AmoebaDB:NAEGRDRAFT_52983"/>
<dbReference type="AlphaFoldDB" id="D2VXA0"/>
<dbReference type="OrthoDB" id="1927454at2759"/>
<evidence type="ECO:0000256" key="2">
    <source>
        <dbReference type="SAM" id="MobiDB-lite"/>
    </source>
</evidence>
<reference evidence="3 4" key="1">
    <citation type="journal article" date="2010" name="Cell">
        <title>The genome of Naegleria gruberi illuminates early eukaryotic versatility.</title>
        <authorList>
            <person name="Fritz-Laylin L.K."/>
            <person name="Prochnik S.E."/>
            <person name="Ginger M.L."/>
            <person name="Dacks J.B."/>
            <person name="Carpenter M.L."/>
            <person name="Field M.C."/>
            <person name="Kuo A."/>
            <person name="Paredez A."/>
            <person name="Chapman J."/>
            <person name="Pham J."/>
            <person name="Shu S."/>
            <person name="Neupane R."/>
            <person name="Cipriano M."/>
            <person name="Mancuso J."/>
            <person name="Tu H."/>
            <person name="Salamov A."/>
            <person name="Lindquist E."/>
            <person name="Shapiro H."/>
            <person name="Lucas S."/>
            <person name="Grigoriev I.V."/>
            <person name="Cande W.Z."/>
            <person name="Fulton C."/>
            <person name="Rokhsar D.S."/>
            <person name="Dawson S.C."/>
        </authorList>
    </citation>
    <scope>NUCLEOTIDE SEQUENCE [LARGE SCALE GENOMIC DNA]</scope>
    <source>
        <strain evidence="3 4">NEG-M</strain>
    </source>
</reference>